<evidence type="ECO:0000256" key="2">
    <source>
        <dbReference type="ARBA" id="ARBA00034247"/>
    </source>
</evidence>
<keyword evidence="6" id="KW-0808">Transferase</keyword>
<keyword evidence="4" id="KW-0472">Membrane</keyword>
<dbReference type="RefSeq" id="WP_145081220.1">
    <property type="nucleotide sequence ID" value="NZ_CP036425.1"/>
</dbReference>
<evidence type="ECO:0000313" key="7">
    <source>
        <dbReference type="Proteomes" id="UP000317369"/>
    </source>
</evidence>
<dbReference type="SUPFAM" id="SSF55073">
    <property type="entry name" value="Nucleotide cyclase"/>
    <property type="match status" value="1"/>
</dbReference>
<dbReference type="CDD" id="cd01949">
    <property type="entry name" value="GGDEF"/>
    <property type="match status" value="1"/>
</dbReference>
<protein>
    <recommendedName>
        <fullName evidence="1">diguanylate cyclase</fullName>
        <ecNumber evidence="1">2.7.7.65</ecNumber>
    </recommendedName>
</protein>
<dbReference type="OrthoDB" id="243535at2"/>
<dbReference type="NCBIfam" id="TIGR00254">
    <property type="entry name" value="GGDEF"/>
    <property type="match status" value="1"/>
</dbReference>
<keyword evidence="4" id="KW-1133">Transmembrane helix</keyword>
<dbReference type="PANTHER" id="PTHR45138:SF9">
    <property type="entry name" value="DIGUANYLATE CYCLASE DGCM-RELATED"/>
    <property type="match status" value="1"/>
</dbReference>
<evidence type="ECO:0000259" key="5">
    <source>
        <dbReference type="PROSITE" id="PS50887"/>
    </source>
</evidence>
<dbReference type="InterPro" id="IPR050469">
    <property type="entry name" value="Diguanylate_Cyclase"/>
</dbReference>
<feature type="compositionally biased region" description="Pro residues" evidence="3">
    <location>
        <begin position="1"/>
        <end position="13"/>
    </location>
</feature>
<evidence type="ECO:0000313" key="6">
    <source>
        <dbReference type="EMBL" id="QDU35608.1"/>
    </source>
</evidence>
<sequence>MTTPSPPPTPSSDPSPADATPPDSFRFDEDLCHVNRSAPKVWNDASLRNKVTLIIIVSATAGAGIGILEMKFGHLTWPLFLALAFVISGLIAFARTWVVSPADQLITNILDICTNTSPRTIKRLPTERRDEIGQIARITQRLAVSAVKDAQEIAHLRRTLTQRIEHATRRACSQLENLASRDPLTELGNRRALDEQLDALYAAAKATRTDLLAVMIDMDNFKQINDLLGHDAGDELLVLLANILRGSIRHDDLPVRLGGDEFLILLPGCPLYRAQQLADNTRKLFVRQAKMSFSDSKLRATPNLSIGIASMNHDKAEHGDALLKIADGRLYKSKHSGKGVTTMPTNTQPHMTDDQVSNSKRFGNDDQENNRRVG</sequence>
<feature type="transmembrane region" description="Helical" evidence="4">
    <location>
        <begin position="51"/>
        <end position="68"/>
    </location>
</feature>
<dbReference type="FunFam" id="3.30.70.270:FF:000001">
    <property type="entry name" value="Diguanylate cyclase domain protein"/>
    <property type="match status" value="1"/>
</dbReference>
<dbReference type="Proteomes" id="UP000317369">
    <property type="component" value="Chromosome"/>
</dbReference>
<dbReference type="EMBL" id="CP036425">
    <property type="protein sequence ID" value="QDU35608.1"/>
    <property type="molecule type" value="Genomic_DNA"/>
</dbReference>
<dbReference type="PROSITE" id="PS50887">
    <property type="entry name" value="GGDEF"/>
    <property type="match status" value="1"/>
</dbReference>
<dbReference type="Pfam" id="PF00990">
    <property type="entry name" value="GGDEF"/>
    <property type="match status" value="1"/>
</dbReference>
<dbReference type="EC" id="2.7.7.65" evidence="1"/>
<dbReference type="AlphaFoldDB" id="A0A517YZE0"/>
<evidence type="ECO:0000256" key="1">
    <source>
        <dbReference type="ARBA" id="ARBA00012528"/>
    </source>
</evidence>
<comment type="catalytic activity">
    <reaction evidence="2">
        <text>2 GTP = 3',3'-c-di-GMP + 2 diphosphate</text>
        <dbReference type="Rhea" id="RHEA:24898"/>
        <dbReference type="ChEBI" id="CHEBI:33019"/>
        <dbReference type="ChEBI" id="CHEBI:37565"/>
        <dbReference type="ChEBI" id="CHEBI:58805"/>
        <dbReference type="EC" id="2.7.7.65"/>
    </reaction>
</comment>
<dbReference type="GO" id="GO:1902201">
    <property type="term" value="P:negative regulation of bacterial-type flagellum-dependent cell motility"/>
    <property type="evidence" value="ECO:0007669"/>
    <property type="project" value="TreeGrafter"/>
</dbReference>
<dbReference type="InterPro" id="IPR043128">
    <property type="entry name" value="Rev_trsase/Diguanyl_cyclase"/>
</dbReference>
<feature type="region of interest" description="Disordered" evidence="3">
    <location>
        <begin position="1"/>
        <end position="22"/>
    </location>
</feature>
<dbReference type="GO" id="GO:0005886">
    <property type="term" value="C:plasma membrane"/>
    <property type="evidence" value="ECO:0007669"/>
    <property type="project" value="TreeGrafter"/>
</dbReference>
<dbReference type="InterPro" id="IPR029787">
    <property type="entry name" value="Nucleotide_cyclase"/>
</dbReference>
<evidence type="ECO:0000256" key="3">
    <source>
        <dbReference type="SAM" id="MobiDB-lite"/>
    </source>
</evidence>
<feature type="region of interest" description="Disordered" evidence="3">
    <location>
        <begin position="335"/>
        <end position="374"/>
    </location>
</feature>
<dbReference type="SMART" id="SM00267">
    <property type="entry name" value="GGDEF"/>
    <property type="match status" value="1"/>
</dbReference>
<feature type="compositionally biased region" description="Basic and acidic residues" evidence="3">
    <location>
        <begin position="362"/>
        <end position="374"/>
    </location>
</feature>
<feature type="transmembrane region" description="Helical" evidence="4">
    <location>
        <begin position="75"/>
        <end position="98"/>
    </location>
</feature>
<keyword evidence="6" id="KW-0548">Nucleotidyltransferase</keyword>
<proteinExistence type="predicted"/>
<gene>
    <name evidence="6" type="primary">ydaM_3</name>
    <name evidence="6" type="ORF">KS4_36910</name>
</gene>
<organism evidence="6 7">
    <name type="scientific">Poriferisphaera corsica</name>
    <dbReference type="NCBI Taxonomy" id="2528020"/>
    <lineage>
        <taxon>Bacteria</taxon>
        <taxon>Pseudomonadati</taxon>
        <taxon>Planctomycetota</taxon>
        <taxon>Phycisphaerae</taxon>
        <taxon>Phycisphaerales</taxon>
        <taxon>Phycisphaeraceae</taxon>
        <taxon>Poriferisphaera</taxon>
    </lineage>
</organism>
<dbReference type="KEGG" id="pcor:KS4_36910"/>
<dbReference type="GO" id="GO:0043709">
    <property type="term" value="P:cell adhesion involved in single-species biofilm formation"/>
    <property type="evidence" value="ECO:0007669"/>
    <property type="project" value="TreeGrafter"/>
</dbReference>
<dbReference type="GO" id="GO:0052621">
    <property type="term" value="F:diguanylate cyclase activity"/>
    <property type="evidence" value="ECO:0007669"/>
    <property type="project" value="UniProtKB-EC"/>
</dbReference>
<feature type="domain" description="GGDEF" evidence="5">
    <location>
        <begin position="209"/>
        <end position="346"/>
    </location>
</feature>
<keyword evidence="4" id="KW-0812">Transmembrane</keyword>
<reference evidence="6 7" key="1">
    <citation type="submission" date="2019-02" db="EMBL/GenBank/DDBJ databases">
        <title>Deep-cultivation of Planctomycetes and their phenomic and genomic characterization uncovers novel biology.</title>
        <authorList>
            <person name="Wiegand S."/>
            <person name="Jogler M."/>
            <person name="Boedeker C."/>
            <person name="Pinto D."/>
            <person name="Vollmers J."/>
            <person name="Rivas-Marin E."/>
            <person name="Kohn T."/>
            <person name="Peeters S.H."/>
            <person name="Heuer A."/>
            <person name="Rast P."/>
            <person name="Oberbeckmann S."/>
            <person name="Bunk B."/>
            <person name="Jeske O."/>
            <person name="Meyerdierks A."/>
            <person name="Storesund J.E."/>
            <person name="Kallscheuer N."/>
            <person name="Luecker S."/>
            <person name="Lage O.M."/>
            <person name="Pohl T."/>
            <person name="Merkel B.J."/>
            <person name="Hornburger P."/>
            <person name="Mueller R.-W."/>
            <person name="Bruemmer F."/>
            <person name="Labrenz M."/>
            <person name="Spormann A.M."/>
            <person name="Op den Camp H."/>
            <person name="Overmann J."/>
            <person name="Amann R."/>
            <person name="Jetten M.S.M."/>
            <person name="Mascher T."/>
            <person name="Medema M.H."/>
            <person name="Devos D.P."/>
            <person name="Kaster A.-K."/>
            <person name="Ovreas L."/>
            <person name="Rohde M."/>
            <person name="Galperin M.Y."/>
            <person name="Jogler C."/>
        </authorList>
    </citation>
    <scope>NUCLEOTIDE SEQUENCE [LARGE SCALE GENOMIC DNA]</scope>
    <source>
        <strain evidence="6 7">KS4</strain>
    </source>
</reference>
<evidence type="ECO:0000256" key="4">
    <source>
        <dbReference type="SAM" id="Phobius"/>
    </source>
</evidence>
<feature type="compositionally biased region" description="Polar residues" evidence="3">
    <location>
        <begin position="342"/>
        <end position="361"/>
    </location>
</feature>
<accession>A0A517YZE0</accession>
<name>A0A517YZE0_9BACT</name>
<keyword evidence="7" id="KW-1185">Reference proteome</keyword>
<dbReference type="Gene3D" id="3.30.70.270">
    <property type="match status" value="1"/>
</dbReference>
<dbReference type="PANTHER" id="PTHR45138">
    <property type="entry name" value="REGULATORY COMPONENTS OF SENSORY TRANSDUCTION SYSTEM"/>
    <property type="match status" value="1"/>
</dbReference>
<dbReference type="InterPro" id="IPR000160">
    <property type="entry name" value="GGDEF_dom"/>
</dbReference>